<gene>
    <name evidence="1" type="ORF">EII35_09765</name>
</gene>
<dbReference type="EMBL" id="RQYT01000023">
    <property type="protein sequence ID" value="RRD49064.1"/>
    <property type="molecule type" value="Genomic_DNA"/>
</dbReference>
<protein>
    <submittedName>
        <fullName evidence="1">TetR/AcrR family transcriptional regulator</fullName>
    </submittedName>
</protein>
<dbReference type="SUPFAM" id="SSF48498">
    <property type="entry name" value="Tetracyclin repressor-like, C-terminal domain"/>
    <property type="match status" value="1"/>
</dbReference>
<name>A0A3P1WR38_9ACTN</name>
<sequence>MEARRGRGRPALVTAERITDAAVAMGLDRLSIKGVAQALGVSEMSIYRHVGNLSGLQTVVAEGLYQRLELTPPCHDAPREALLDHALMIRDFVRSHPGAVPLLMALGPEHGQALTRVAAHHVEWARRYGWPPGVAAVVLASVTTHALAVGDLMVSEGVPRSDGEELPSIAEGQALARNLGDPFEWSMGCLIDGVLTQVERWCHRGEAKP</sequence>
<reference evidence="1 2" key="1">
    <citation type="submission" date="2018-11" db="EMBL/GenBank/DDBJ databases">
        <title>Genomes From Bacteria Associated with the Canine Oral Cavity: a Test Case for Automated Genome-Based Taxonomic Assignment.</title>
        <authorList>
            <person name="Coil D.A."/>
            <person name="Jospin G."/>
            <person name="Darling A.E."/>
            <person name="Wallis C."/>
            <person name="Davis I.J."/>
            <person name="Harris S."/>
            <person name="Eisen J.A."/>
            <person name="Holcombe L.J."/>
            <person name="O'Flynn C."/>
        </authorList>
    </citation>
    <scope>NUCLEOTIDE SEQUENCE [LARGE SCALE GENOMIC DNA]</scope>
    <source>
        <strain evidence="1 2">OH2822_COT-296</strain>
    </source>
</reference>
<evidence type="ECO:0000313" key="2">
    <source>
        <dbReference type="Proteomes" id="UP000280935"/>
    </source>
</evidence>
<organism evidence="1 2">
    <name type="scientific">Arachnia propionica</name>
    <dbReference type="NCBI Taxonomy" id="1750"/>
    <lineage>
        <taxon>Bacteria</taxon>
        <taxon>Bacillati</taxon>
        <taxon>Actinomycetota</taxon>
        <taxon>Actinomycetes</taxon>
        <taxon>Propionibacteriales</taxon>
        <taxon>Propionibacteriaceae</taxon>
        <taxon>Arachnia</taxon>
    </lineage>
</organism>
<evidence type="ECO:0000313" key="1">
    <source>
        <dbReference type="EMBL" id="RRD49064.1"/>
    </source>
</evidence>
<dbReference type="Gene3D" id="1.10.357.10">
    <property type="entry name" value="Tetracycline Repressor, domain 2"/>
    <property type="match status" value="1"/>
</dbReference>
<comment type="caution">
    <text evidence="1">The sequence shown here is derived from an EMBL/GenBank/DDBJ whole genome shotgun (WGS) entry which is preliminary data.</text>
</comment>
<accession>A0A3P1WR38</accession>
<dbReference type="AlphaFoldDB" id="A0A3P1WR38"/>
<dbReference type="InterPro" id="IPR036271">
    <property type="entry name" value="Tet_transcr_reg_TetR-rel_C_sf"/>
</dbReference>
<dbReference type="RefSeq" id="WP_125228283.1">
    <property type="nucleotide sequence ID" value="NZ_RQYT01000023.1"/>
</dbReference>
<dbReference type="SUPFAM" id="SSF46689">
    <property type="entry name" value="Homeodomain-like"/>
    <property type="match status" value="1"/>
</dbReference>
<dbReference type="Proteomes" id="UP000280935">
    <property type="component" value="Unassembled WGS sequence"/>
</dbReference>
<dbReference type="InterPro" id="IPR009057">
    <property type="entry name" value="Homeodomain-like_sf"/>
</dbReference>
<dbReference type="OrthoDB" id="329481at2"/>
<proteinExistence type="predicted"/>